<name>A0A267DJY2_9PLAT</name>
<protein>
    <submittedName>
        <fullName evidence="1">Uncharacterized protein</fullName>
    </submittedName>
</protein>
<dbReference type="EMBL" id="NIVC01003828">
    <property type="protein sequence ID" value="PAA49620.1"/>
    <property type="molecule type" value="Genomic_DNA"/>
</dbReference>
<dbReference type="Proteomes" id="UP000215902">
    <property type="component" value="Unassembled WGS sequence"/>
</dbReference>
<accession>A0A267DJY2</accession>
<organism evidence="1 2">
    <name type="scientific">Macrostomum lignano</name>
    <dbReference type="NCBI Taxonomy" id="282301"/>
    <lineage>
        <taxon>Eukaryota</taxon>
        <taxon>Metazoa</taxon>
        <taxon>Spiralia</taxon>
        <taxon>Lophotrochozoa</taxon>
        <taxon>Platyhelminthes</taxon>
        <taxon>Rhabditophora</taxon>
        <taxon>Macrostomorpha</taxon>
        <taxon>Macrostomida</taxon>
        <taxon>Macrostomidae</taxon>
        <taxon>Macrostomum</taxon>
    </lineage>
</organism>
<keyword evidence="2" id="KW-1185">Reference proteome</keyword>
<evidence type="ECO:0000313" key="1">
    <source>
        <dbReference type="EMBL" id="PAA49620.1"/>
    </source>
</evidence>
<evidence type="ECO:0000313" key="2">
    <source>
        <dbReference type="Proteomes" id="UP000215902"/>
    </source>
</evidence>
<sequence>MPSFSPSNGKVSDKSGVYTVSRPKCIATIANFPTPLGPQRYNIAGATSACRIEAQSSRWTAQPPPSTTRCALMLLSEVSAAAAAAVDATTGDSLRTPHKLGRTRVDGSGLMPNSSARIWCIICTEEKYSSLSHQQRVATDQL</sequence>
<reference evidence="1 2" key="1">
    <citation type="submission" date="2017-06" db="EMBL/GenBank/DDBJ databases">
        <title>A platform for efficient transgenesis in Macrostomum lignano, a flatworm model organism for stem cell research.</title>
        <authorList>
            <person name="Berezikov E."/>
        </authorList>
    </citation>
    <scope>NUCLEOTIDE SEQUENCE [LARGE SCALE GENOMIC DNA]</scope>
    <source>
        <strain evidence="1">DV1</strain>
        <tissue evidence="1">Whole organism</tissue>
    </source>
</reference>
<proteinExistence type="predicted"/>
<comment type="caution">
    <text evidence="1">The sequence shown here is derived from an EMBL/GenBank/DDBJ whole genome shotgun (WGS) entry which is preliminary data.</text>
</comment>
<gene>
    <name evidence="1" type="ORF">BOX15_Mlig028233g1</name>
</gene>
<dbReference type="AlphaFoldDB" id="A0A267DJY2"/>